<evidence type="ECO:0000256" key="5">
    <source>
        <dbReference type="SAM" id="Phobius"/>
    </source>
</evidence>
<evidence type="ECO:0000256" key="4">
    <source>
        <dbReference type="SAM" id="MobiDB-lite"/>
    </source>
</evidence>
<dbReference type="SUPFAM" id="SSF52058">
    <property type="entry name" value="L domain-like"/>
    <property type="match status" value="2"/>
</dbReference>
<protein>
    <submittedName>
        <fullName evidence="8">Chaoptin</fullName>
    </submittedName>
</protein>
<sequence>MLWALLLIPFASTYWINRCPNICVCDSGIINCQDLDLNELPEEIDKNVTDLDLSINDLRRVPSEIKTFLYLRYLNLSHNRISTLMSTDFSNLKNLETLDLSFNLFHDWRDIHSSSFRSTLNLKWLDFSSNPLRSINNQSNHLNIKSLIILRLTNCSMITIPVPVFNRLINLRELHLSANPIVSINESFQLNDLRFVDLSRCSLNHIDENVFTNLVNLEALNLRQNSRLKRVLCHSEHITHLDLSECILERVPTGRLGKVKTLDLSTNYIKTIPANGFKNFDSLEVLNLSTNAITAIDEKAFQDLNEVRSIDLSFNKLTALSENLFSNNTALLNLNLSHNYIRVLDNINSGSLKMLIVNYCEIHEMNKYSLMSLPNLVTLFMSRNFISSLPDGLIADNLGILDVSSCRIKSLNNKTFAKMFYLRQINLANNALTHVDPSYFPRAFNVIINDNPWRCDCPNLKRMFEWVTVYESEQRDDLICDSPEKYAGKSWQEACTEQWYPSHAARETMWYYSVTIIALMVVALFGVIILRKIKDIKEERLRAENEARRTEERETLRMMQERAREQQEEEDRNAPDPRELQRPPSYTEAMLLPPINASQPNLAGSLHSLASRPSLGGSNPELSKKRRKRLRRKSEEERRASRMTLDSDSSGDNAPPRRRPPPPGAPLESDF</sequence>
<dbReference type="InterPro" id="IPR050328">
    <property type="entry name" value="Dev_Immune_Receptor"/>
</dbReference>
<name>A0A6J2Y036_SITOR</name>
<evidence type="ECO:0000256" key="3">
    <source>
        <dbReference type="ARBA" id="ARBA00022737"/>
    </source>
</evidence>
<feature type="region of interest" description="Disordered" evidence="4">
    <location>
        <begin position="543"/>
        <end position="583"/>
    </location>
</feature>
<dbReference type="GeneID" id="115882381"/>
<reference evidence="8" key="1">
    <citation type="submission" date="2025-08" db="UniProtKB">
        <authorList>
            <consortium name="RefSeq"/>
        </authorList>
    </citation>
    <scope>IDENTIFICATION</scope>
    <source>
        <tissue evidence="8">Gonads</tissue>
    </source>
</reference>
<dbReference type="InterPro" id="IPR032675">
    <property type="entry name" value="LRR_dom_sf"/>
</dbReference>
<keyword evidence="3" id="KW-0677">Repeat</keyword>
<dbReference type="InterPro" id="IPR026906">
    <property type="entry name" value="LRR_5"/>
</dbReference>
<proteinExistence type="predicted"/>
<dbReference type="InterPro" id="IPR000483">
    <property type="entry name" value="Cys-rich_flank_reg_C"/>
</dbReference>
<keyword evidence="7" id="KW-1185">Reference proteome</keyword>
<dbReference type="PANTHER" id="PTHR24373">
    <property type="entry name" value="SLIT RELATED LEUCINE-RICH REPEAT NEURONAL PROTEIN"/>
    <property type="match status" value="1"/>
</dbReference>
<feature type="domain" description="LRRCT" evidence="6">
    <location>
        <begin position="451"/>
        <end position="496"/>
    </location>
</feature>
<keyword evidence="1" id="KW-0433">Leucine-rich repeat</keyword>
<keyword evidence="5" id="KW-0812">Transmembrane</keyword>
<accession>A0A6J2Y036</accession>
<dbReference type="SMART" id="SM00082">
    <property type="entry name" value="LRRCT"/>
    <property type="match status" value="1"/>
</dbReference>
<dbReference type="InterPro" id="IPR003591">
    <property type="entry name" value="Leu-rich_rpt_typical-subtyp"/>
</dbReference>
<feature type="compositionally biased region" description="Basic and acidic residues" evidence="4">
    <location>
        <begin position="543"/>
        <end position="581"/>
    </location>
</feature>
<evidence type="ECO:0000313" key="7">
    <source>
        <dbReference type="Proteomes" id="UP000504635"/>
    </source>
</evidence>
<dbReference type="Pfam" id="PF13306">
    <property type="entry name" value="LRR_5"/>
    <property type="match status" value="1"/>
</dbReference>
<dbReference type="InParanoid" id="A0A6J2Y036"/>
<dbReference type="Pfam" id="PF13855">
    <property type="entry name" value="LRR_8"/>
    <property type="match status" value="2"/>
</dbReference>
<evidence type="ECO:0000256" key="2">
    <source>
        <dbReference type="ARBA" id="ARBA00022729"/>
    </source>
</evidence>
<keyword evidence="5" id="KW-1133">Transmembrane helix</keyword>
<gene>
    <name evidence="8" type="primary">LOC115882381</name>
</gene>
<feature type="transmembrane region" description="Helical" evidence="5">
    <location>
        <begin position="509"/>
        <end position="530"/>
    </location>
</feature>
<dbReference type="AlphaFoldDB" id="A0A6J2Y036"/>
<dbReference type="Proteomes" id="UP000504635">
    <property type="component" value="Unplaced"/>
</dbReference>
<dbReference type="SMART" id="SM00365">
    <property type="entry name" value="LRR_SD22"/>
    <property type="match status" value="6"/>
</dbReference>
<dbReference type="PROSITE" id="PS51450">
    <property type="entry name" value="LRR"/>
    <property type="match status" value="6"/>
</dbReference>
<dbReference type="RefSeq" id="XP_030756289.1">
    <property type="nucleotide sequence ID" value="XM_030900429.1"/>
</dbReference>
<dbReference type="GO" id="GO:0071944">
    <property type="term" value="C:cell periphery"/>
    <property type="evidence" value="ECO:0007669"/>
    <property type="project" value="UniProtKB-ARBA"/>
</dbReference>
<dbReference type="Gene3D" id="3.80.10.10">
    <property type="entry name" value="Ribonuclease Inhibitor"/>
    <property type="match status" value="4"/>
</dbReference>
<dbReference type="OrthoDB" id="1574204at2759"/>
<organism evidence="7 8">
    <name type="scientific">Sitophilus oryzae</name>
    <name type="common">Rice weevil</name>
    <name type="synonym">Curculio oryzae</name>
    <dbReference type="NCBI Taxonomy" id="7048"/>
    <lineage>
        <taxon>Eukaryota</taxon>
        <taxon>Metazoa</taxon>
        <taxon>Ecdysozoa</taxon>
        <taxon>Arthropoda</taxon>
        <taxon>Hexapoda</taxon>
        <taxon>Insecta</taxon>
        <taxon>Pterygota</taxon>
        <taxon>Neoptera</taxon>
        <taxon>Endopterygota</taxon>
        <taxon>Coleoptera</taxon>
        <taxon>Polyphaga</taxon>
        <taxon>Cucujiformia</taxon>
        <taxon>Curculionidae</taxon>
        <taxon>Dryophthorinae</taxon>
        <taxon>Sitophilus</taxon>
    </lineage>
</organism>
<keyword evidence="5" id="KW-0472">Membrane</keyword>
<dbReference type="PANTHER" id="PTHR24373:SF275">
    <property type="entry name" value="TIR DOMAIN-CONTAINING PROTEIN"/>
    <property type="match status" value="1"/>
</dbReference>
<dbReference type="SMART" id="SM00369">
    <property type="entry name" value="LRR_TYP"/>
    <property type="match status" value="9"/>
</dbReference>
<keyword evidence="2" id="KW-0732">Signal</keyword>
<dbReference type="KEGG" id="soy:115882381"/>
<evidence type="ECO:0000259" key="6">
    <source>
        <dbReference type="SMART" id="SM00082"/>
    </source>
</evidence>
<evidence type="ECO:0000256" key="1">
    <source>
        <dbReference type="ARBA" id="ARBA00022614"/>
    </source>
</evidence>
<evidence type="ECO:0000313" key="8">
    <source>
        <dbReference type="RefSeq" id="XP_030756289.1"/>
    </source>
</evidence>
<dbReference type="InterPro" id="IPR001611">
    <property type="entry name" value="Leu-rich_rpt"/>
</dbReference>
<feature type="region of interest" description="Disordered" evidence="4">
    <location>
        <begin position="595"/>
        <end position="671"/>
    </location>
</feature>